<keyword evidence="1" id="KW-0812">Transmembrane</keyword>
<dbReference type="Proteomes" id="UP000182229">
    <property type="component" value="Unassembled WGS sequence"/>
</dbReference>
<evidence type="ECO:0000313" key="3">
    <source>
        <dbReference type="Proteomes" id="UP000182229"/>
    </source>
</evidence>
<keyword evidence="1" id="KW-0472">Membrane</keyword>
<keyword evidence="3" id="KW-1185">Reference proteome</keyword>
<accession>A0A1L9B3G1</accession>
<evidence type="ECO:0000256" key="1">
    <source>
        <dbReference type="SAM" id="Phobius"/>
    </source>
</evidence>
<evidence type="ECO:0000313" key="2">
    <source>
        <dbReference type="EMBL" id="OJH36802.1"/>
    </source>
</evidence>
<organism evidence="2 3">
    <name type="scientific">Cystobacter ferrugineus</name>
    <dbReference type="NCBI Taxonomy" id="83449"/>
    <lineage>
        <taxon>Bacteria</taxon>
        <taxon>Pseudomonadati</taxon>
        <taxon>Myxococcota</taxon>
        <taxon>Myxococcia</taxon>
        <taxon>Myxococcales</taxon>
        <taxon>Cystobacterineae</taxon>
        <taxon>Archangiaceae</taxon>
        <taxon>Cystobacter</taxon>
    </lineage>
</organism>
<dbReference type="EMBL" id="MPIN01000009">
    <property type="protein sequence ID" value="OJH36802.1"/>
    <property type="molecule type" value="Genomic_DNA"/>
</dbReference>
<reference evidence="2 3" key="2">
    <citation type="submission" date="2016-12" db="EMBL/GenBank/DDBJ databases">
        <title>Draft Genome Sequence of Cystobacter ferrugineus Strain Cbfe23.</title>
        <authorList>
            <person name="Akbar S."/>
            <person name="Dowd S.E."/>
            <person name="Stevens D.C."/>
        </authorList>
    </citation>
    <scope>NUCLEOTIDE SEQUENCE [LARGE SCALE GENOMIC DNA]</scope>
    <source>
        <strain evidence="2 3">Cbfe23</strain>
    </source>
</reference>
<protein>
    <submittedName>
        <fullName evidence="2">Uncharacterized protein</fullName>
    </submittedName>
</protein>
<sequence>MTAPLDAPAMVAVGLVWMAVHAGIVLGVRRWLRAPIFFAAVGVMLAVAGYVLGTYGGLVCAVMMEQVYQLLY</sequence>
<dbReference type="AlphaFoldDB" id="A0A1L9B3G1"/>
<feature type="transmembrane region" description="Helical" evidence="1">
    <location>
        <begin position="6"/>
        <end position="28"/>
    </location>
</feature>
<reference evidence="3" key="1">
    <citation type="submission" date="2016-11" db="EMBL/GenBank/DDBJ databases">
        <authorList>
            <person name="Shukria A."/>
            <person name="Stevens D.C."/>
        </authorList>
    </citation>
    <scope>NUCLEOTIDE SEQUENCE [LARGE SCALE GENOMIC DNA]</scope>
    <source>
        <strain evidence="3">Cbfe23</strain>
    </source>
</reference>
<comment type="caution">
    <text evidence="2">The sequence shown here is derived from an EMBL/GenBank/DDBJ whole genome shotgun (WGS) entry which is preliminary data.</text>
</comment>
<proteinExistence type="predicted"/>
<keyword evidence="1" id="KW-1133">Transmembrane helix</keyword>
<gene>
    <name evidence="2" type="ORF">BON30_30305</name>
</gene>
<dbReference type="RefSeq" id="WP_071901956.1">
    <property type="nucleotide sequence ID" value="NZ_MPIN01000009.1"/>
</dbReference>
<feature type="transmembrane region" description="Helical" evidence="1">
    <location>
        <begin position="35"/>
        <end position="64"/>
    </location>
</feature>
<name>A0A1L9B3G1_9BACT</name>
<dbReference type="STRING" id="83449.BON30_30305"/>